<evidence type="ECO:0000313" key="1">
    <source>
        <dbReference type="EMBL" id="KAL3627965.1"/>
    </source>
</evidence>
<organism evidence="1 2">
    <name type="scientific">Castilleja foliolosa</name>
    <dbReference type="NCBI Taxonomy" id="1961234"/>
    <lineage>
        <taxon>Eukaryota</taxon>
        <taxon>Viridiplantae</taxon>
        <taxon>Streptophyta</taxon>
        <taxon>Embryophyta</taxon>
        <taxon>Tracheophyta</taxon>
        <taxon>Spermatophyta</taxon>
        <taxon>Magnoliopsida</taxon>
        <taxon>eudicotyledons</taxon>
        <taxon>Gunneridae</taxon>
        <taxon>Pentapetalae</taxon>
        <taxon>asterids</taxon>
        <taxon>lamiids</taxon>
        <taxon>Lamiales</taxon>
        <taxon>Orobanchaceae</taxon>
        <taxon>Pedicularideae</taxon>
        <taxon>Castillejinae</taxon>
        <taxon>Castilleja</taxon>
    </lineage>
</organism>
<dbReference type="Proteomes" id="UP001632038">
    <property type="component" value="Unassembled WGS sequence"/>
</dbReference>
<name>A0ABD3CDJ8_9LAMI</name>
<accession>A0ABD3CDJ8</accession>
<reference evidence="2" key="1">
    <citation type="journal article" date="2024" name="IScience">
        <title>Strigolactones Initiate the Formation of Haustorium-like Structures in Castilleja.</title>
        <authorList>
            <person name="Buerger M."/>
            <person name="Peterson D."/>
            <person name="Chory J."/>
        </authorList>
    </citation>
    <scope>NUCLEOTIDE SEQUENCE [LARGE SCALE GENOMIC DNA]</scope>
</reference>
<evidence type="ECO:0000313" key="2">
    <source>
        <dbReference type="Proteomes" id="UP001632038"/>
    </source>
</evidence>
<dbReference type="AlphaFoldDB" id="A0ABD3CDJ8"/>
<keyword evidence="2" id="KW-1185">Reference proteome</keyword>
<proteinExistence type="predicted"/>
<sequence length="131" mass="14212">MNPAFFAKTKISPIHSNFCPSFIVCEFSVIIPSTPAVVAACSNNTINRHLFLVGPPLAVVASLRSPPLMFAPLLIIIYRRATSSSRSTAVTIAHSVREIPRTLNFEIGPAIRNIFSRLQNLASSISEGVSF</sequence>
<dbReference type="EMBL" id="JAVIJP010000037">
    <property type="protein sequence ID" value="KAL3627965.1"/>
    <property type="molecule type" value="Genomic_DNA"/>
</dbReference>
<protein>
    <submittedName>
        <fullName evidence="1">Uncharacterized protein</fullName>
    </submittedName>
</protein>
<comment type="caution">
    <text evidence="1">The sequence shown here is derived from an EMBL/GenBank/DDBJ whole genome shotgun (WGS) entry which is preliminary data.</text>
</comment>
<gene>
    <name evidence="1" type="ORF">CASFOL_028067</name>
</gene>